<feature type="domain" description="Protein kinase" evidence="7">
    <location>
        <begin position="347"/>
        <end position="597"/>
    </location>
</feature>
<evidence type="ECO:0000256" key="2">
    <source>
        <dbReference type="ARBA" id="ARBA00022679"/>
    </source>
</evidence>
<feature type="compositionally biased region" description="Low complexity" evidence="6">
    <location>
        <begin position="88"/>
        <end position="101"/>
    </location>
</feature>
<evidence type="ECO:0000256" key="1">
    <source>
        <dbReference type="ARBA" id="ARBA00022527"/>
    </source>
</evidence>
<dbReference type="Gene3D" id="1.10.238.10">
    <property type="entry name" value="EF-hand"/>
    <property type="match status" value="1"/>
</dbReference>
<dbReference type="InterPro" id="IPR011009">
    <property type="entry name" value="Kinase-like_dom_sf"/>
</dbReference>
<feature type="region of interest" description="Disordered" evidence="6">
    <location>
        <begin position="88"/>
        <end position="201"/>
    </location>
</feature>
<dbReference type="InterPro" id="IPR011992">
    <property type="entry name" value="EF-hand-dom_pair"/>
</dbReference>
<dbReference type="PANTHER" id="PTHR24349">
    <property type="entry name" value="SERINE/THREONINE-PROTEIN KINASE"/>
    <property type="match status" value="1"/>
</dbReference>
<reference evidence="8" key="1">
    <citation type="submission" date="2021-01" db="EMBL/GenBank/DDBJ databases">
        <authorList>
            <person name="Corre E."/>
            <person name="Pelletier E."/>
            <person name="Niang G."/>
            <person name="Scheremetjew M."/>
            <person name="Finn R."/>
            <person name="Kale V."/>
            <person name="Holt S."/>
            <person name="Cochrane G."/>
            <person name="Meng A."/>
            <person name="Brown T."/>
            <person name="Cohen L."/>
        </authorList>
    </citation>
    <scope>NUCLEOTIDE SEQUENCE</scope>
</reference>
<proteinExistence type="predicted"/>
<keyword evidence="4" id="KW-0418">Kinase</keyword>
<dbReference type="SUPFAM" id="SSF47473">
    <property type="entry name" value="EF-hand"/>
    <property type="match status" value="1"/>
</dbReference>
<dbReference type="InterPro" id="IPR050205">
    <property type="entry name" value="CDPK_Ser/Thr_kinases"/>
</dbReference>
<dbReference type="EMBL" id="HBFQ01062041">
    <property type="protein sequence ID" value="CAD8869642.1"/>
    <property type="molecule type" value="Transcribed_RNA"/>
</dbReference>
<dbReference type="InterPro" id="IPR000719">
    <property type="entry name" value="Prot_kinase_dom"/>
</dbReference>
<dbReference type="Gene3D" id="1.10.510.10">
    <property type="entry name" value="Transferase(Phosphotransferase) domain 1"/>
    <property type="match status" value="1"/>
</dbReference>
<gene>
    <name evidence="8" type="ORF">NSCI0253_LOCUS43998</name>
</gene>
<protein>
    <recommendedName>
        <fullName evidence="7">Protein kinase domain-containing protein</fullName>
    </recommendedName>
</protein>
<accession>A0A7S1FJI0</accession>
<dbReference type="Gene3D" id="3.30.200.20">
    <property type="entry name" value="Phosphorylase Kinase, domain 1"/>
    <property type="match status" value="1"/>
</dbReference>
<sequence>MRGTCVSFAQQMVPVDARGAGVVSAGSMPGSLTGVTGFHGACTPRKPNPLARSLQGAVRTLSPARVPSDHRAVSPSFMAQAPGRASVSVVVPSQRQRSPVQRFPPPTRRTLSPLGQPVLQSPRHAGARKDDRGCHSPPWPMRIPPASPTLLTSQRPEVRRLVSPPEPKAPGERPQTPGRSSSPPAALPRAHTPGPAVADKMSPALAHGVDSEDALFMLFTTALSAPGAADGALRSLLSQFVGPNLQAHWSDLHKVDPLQTLAQAVAESENLCALGDAWKGTKGDLVDWWLALLARHGLYGSGSMAAEEFCELVIIALRTLRDMHAPEAFLRDLRTLQSGTPRLKARYADFEFLSRGALGKTYKCRSRLTREERACRQTRKDRVHASVDQVRVEVELLRTLEHPHMPRIVEHFEDFNSVYIIAEFVEGIELMAFLQEPSAMRGLSESWLAEVVRQTLEVLRHCHEARPRRVVHGDLRLESILLSTSDLASPHVVVADLGLAGLLPAPKTLSATRAKADVTESVSSKRDIWSCGCILFLFLAGKHPCGDDLMSPLLPSCVMTDWTDLHSSSAVSLCQQMLNPDVRNRSSAVDALRHPWLSSAPKDPLPVSVLNSLVQLHARSRFRQVVMNLAVSELGTAAFSRLGATFEALDGRGDGAVTVEAASGALLSLGLSELSVDKVLCAYELGGTGMMAYHGFVGGCAELAEDRLDHALWRVFTVVGEDHRGVLGAAELERVLDGCAGVGEACDSFGGSERYIRAALDPELTASEIVRQIACGGCEVTFEALKDFVIRRQDATAALLAGTAADAQGLAKHGARRE</sequence>
<evidence type="ECO:0000256" key="5">
    <source>
        <dbReference type="ARBA" id="ARBA00022840"/>
    </source>
</evidence>
<dbReference type="Pfam" id="PF00069">
    <property type="entry name" value="Pkinase"/>
    <property type="match status" value="1"/>
</dbReference>
<evidence type="ECO:0000259" key="7">
    <source>
        <dbReference type="PROSITE" id="PS50011"/>
    </source>
</evidence>
<evidence type="ECO:0000313" key="8">
    <source>
        <dbReference type="EMBL" id="CAD8869642.1"/>
    </source>
</evidence>
<keyword evidence="2" id="KW-0808">Transferase</keyword>
<name>A0A7S1FJI0_NOCSC</name>
<organism evidence="8">
    <name type="scientific">Noctiluca scintillans</name>
    <name type="common">Sea sparkle</name>
    <name type="synonym">Red tide dinoflagellate</name>
    <dbReference type="NCBI Taxonomy" id="2966"/>
    <lineage>
        <taxon>Eukaryota</taxon>
        <taxon>Sar</taxon>
        <taxon>Alveolata</taxon>
        <taxon>Dinophyceae</taxon>
        <taxon>Noctilucales</taxon>
        <taxon>Noctilucaceae</taxon>
        <taxon>Noctiluca</taxon>
    </lineage>
</organism>
<dbReference type="PROSITE" id="PS50011">
    <property type="entry name" value="PROTEIN_KINASE_DOM"/>
    <property type="match status" value="1"/>
</dbReference>
<evidence type="ECO:0000256" key="3">
    <source>
        <dbReference type="ARBA" id="ARBA00022741"/>
    </source>
</evidence>
<dbReference type="AlphaFoldDB" id="A0A7S1FJI0"/>
<keyword evidence="5" id="KW-0067">ATP-binding</keyword>
<evidence type="ECO:0000256" key="4">
    <source>
        <dbReference type="ARBA" id="ARBA00022777"/>
    </source>
</evidence>
<dbReference type="SUPFAM" id="SSF56112">
    <property type="entry name" value="Protein kinase-like (PK-like)"/>
    <property type="match status" value="1"/>
</dbReference>
<keyword evidence="3" id="KW-0547">Nucleotide-binding</keyword>
<feature type="compositionally biased region" description="Pro residues" evidence="6">
    <location>
        <begin position="137"/>
        <end position="147"/>
    </location>
</feature>
<dbReference type="GO" id="GO:0005524">
    <property type="term" value="F:ATP binding"/>
    <property type="evidence" value="ECO:0007669"/>
    <property type="project" value="UniProtKB-KW"/>
</dbReference>
<keyword evidence="1" id="KW-0723">Serine/threonine-protein kinase</keyword>
<dbReference type="GO" id="GO:0004674">
    <property type="term" value="F:protein serine/threonine kinase activity"/>
    <property type="evidence" value="ECO:0007669"/>
    <property type="project" value="UniProtKB-KW"/>
</dbReference>
<evidence type="ECO:0000256" key="6">
    <source>
        <dbReference type="SAM" id="MobiDB-lite"/>
    </source>
</evidence>